<name>A0A2X4UP02_9CORY</name>
<organism evidence="2 3">
    <name type="scientific">Corynebacterium minutissimum</name>
    <dbReference type="NCBI Taxonomy" id="38301"/>
    <lineage>
        <taxon>Bacteria</taxon>
        <taxon>Bacillati</taxon>
        <taxon>Actinomycetota</taxon>
        <taxon>Actinomycetes</taxon>
        <taxon>Mycobacteriales</taxon>
        <taxon>Corynebacteriaceae</taxon>
        <taxon>Corynebacterium</taxon>
    </lineage>
</organism>
<dbReference type="RefSeq" id="WP_231913818.1">
    <property type="nucleotide sequence ID" value="NZ_CP065689.1"/>
</dbReference>
<evidence type="ECO:0000313" key="2">
    <source>
        <dbReference type="EMBL" id="SQH99754.1"/>
    </source>
</evidence>
<dbReference type="EMBL" id="LS483460">
    <property type="protein sequence ID" value="SQH99754.1"/>
    <property type="molecule type" value="Genomic_DNA"/>
</dbReference>
<accession>A0A2X4UP02</accession>
<reference evidence="2 3" key="1">
    <citation type="submission" date="2018-06" db="EMBL/GenBank/DDBJ databases">
        <authorList>
            <consortium name="Pathogen Informatics"/>
            <person name="Doyle S."/>
        </authorList>
    </citation>
    <scope>NUCLEOTIDE SEQUENCE [LARGE SCALE GENOMIC DNA]</scope>
    <source>
        <strain evidence="2 3">NCTC10288</strain>
    </source>
</reference>
<dbReference type="GeneID" id="70784440"/>
<feature type="domain" description="GmrSD restriction endonucleases C-terminal" evidence="1">
    <location>
        <begin position="20"/>
        <end position="153"/>
    </location>
</feature>
<dbReference type="Pfam" id="PF07510">
    <property type="entry name" value="GmrSD_C"/>
    <property type="match status" value="1"/>
</dbReference>
<dbReference type="KEGG" id="cmin:NCTC10288_01044"/>
<dbReference type="InterPro" id="IPR011089">
    <property type="entry name" value="GmrSD_C"/>
</dbReference>
<protein>
    <submittedName>
        <fullName evidence="2">Protein of uncharacterized function (DUF1524)</fullName>
    </submittedName>
</protein>
<gene>
    <name evidence="2" type="ORF">NCTC10288_01044</name>
</gene>
<dbReference type="AlphaFoldDB" id="A0A2X4UP02"/>
<proteinExistence type="predicted"/>
<evidence type="ECO:0000259" key="1">
    <source>
        <dbReference type="Pfam" id="PF07510"/>
    </source>
</evidence>
<sequence>MISIVNDEKVTFENYRFDRQQLIEQLNSFTFSNNRPITKSMILWWAFEQPGQTVLDNDTKLEIEHIYSRARANKENSLSSKGLLESLGNKAFLEKNINIRASDYRFEDKTRYYTGYTTANGVEKAGTKNQELQSIASQQEDFTEENIVVRKSSIINGLIDYLDQWNLIEN</sequence>
<dbReference type="Proteomes" id="UP000249264">
    <property type="component" value="Chromosome 1"/>
</dbReference>
<evidence type="ECO:0000313" key="3">
    <source>
        <dbReference type="Proteomes" id="UP000249264"/>
    </source>
</evidence>